<organism evidence="3">
    <name type="scientific">Faunusvirus sp</name>
    <dbReference type="NCBI Taxonomy" id="2487766"/>
    <lineage>
        <taxon>Viruses</taxon>
        <taxon>Varidnaviria</taxon>
        <taxon>Bamfordvirae</taxon>
        <taxon>Nucleocytoviricota</taxon>
        <taxon>Megaviricetes</taxon>
        <taxon>Imitervirales</taxon>
        <taxon>Mimiviridae</taxon>
    </lineage>
</organism>
<sequence length="292" mass="32845">MGAQKSIIFNQTILHATKFKDIFNFDRQKIMRERQEDIRVHNQAVLHATEFKNIFYSTDCINTSKTFAMVEAECMQYIDKHRDFYNIKVMYSGGNNIWGAGAAIYACYFRYNKVVSQLITNGVDINSADTYGDTLLITACQNSNYDMALKLIDGGADVNMANERGQTALSLLCYNCSTMPQFSTAVELIKHGADVNATDTTYNSVNSPLGYALRRANTELAVKLIDSGARFIDFLNDINTGEYPQVANKIRHKYGESILAVMNDECPTNIFAASFRKIYVPQLVNTIAEFIL</sequence>
<keyword evidence="2" id="KW-0040">ANK repeat</keyword>
<dbReference type="PROSITE" id="PS50297">
    <property type="entry name" value="ANK_REP_REGION"/>
    <property type="match status" value="1"/>
</dbReference>
<dbReference type="SMART" id="SM00248">
    <property type="entry name" value="ANK"/>
    <property type="match status" value="4"/>
</dbReference>
<evidence type="ECO:0000313" key="3">
    <source>
        <dbReference type="EMBL" id="AYV79519.1"/>
    </source>
</evidence>
<dbReference type="Gene3D" id="1.25.40.20">
    <property type="entry name" value="Ankyrin repeat-containing domain"/>
    <property type="match status" value="1"/>
</dbReference>
<dbReference type="GO" id="GO:0010468">
    <property type="term" value="P:regulation of gene expression"/>
    <property type="evidence" value="ECO:0007669"/>
    <property type="project" value="TreeGrafter"/>
</dbReference>
<protein>
    <submittedName>
        <fullName evidence="3">Uncharacterized protein</fullName>
    </submittedName>
</protein>
<accession>A0A3G5A202</accession>
<evidence type="ECO:0000256" key="2">
    <source>
        <dbReference type="ARBA" id="ARBA00023043"/>
    </source>
</evidence>
<name>A0A3G5A202_9VIRU</name>
<keyword evidence="1" id="KW-0677">Repeat</keyword>
<evidence type="ECO:0000256" key="1">
    <source>
        <dbReference type="ARBA" id="ARBA00022737"/>
    </source>
</evidence>
<gene>
    <name evidence="3" type="ORF">Faunusvirus20_2</name>
</gene>
<dbReference type="SUPFAM" id="SSF48403">
    <property type="entry name" value="Ankyrin repeat"/>
    <property type="match status" value="1"/>
</dbReference>
<dbReference type="PANTHER" id="PTHR24124">
    <property type="entry name" value="ANKYRIN REPEAT FAMILY A"/>
    <property type="match status" value="1"/>
</dbReference>
<dbReference type="InterPro" id="IPR036770">
    <property type="entry name" value="Ankyrin_rpt-contain_sf"/>
</dbReference>
<reference evidence="3" key="1">
    <citation type="submission" date="2018-10" db="EMBL/GenBank/DDBJ databases">
        <title>Hidden diversity of soil giant viruses.</title>
        <authorList>
            <person name="Schulz F."/>
            <person name="Alteio L."/>
            <person name="Goudeau D."/>
            <person name="Ryan E.M."/>
            <person name="Malmstrom R.R."/>
            <person name="Blanchard J."/>
            <person name="Woyke T."/>
        </authorList>
    </citation>
    <scope>NUCLEOTIDE SEQUENCE</scope>
    <source>
        <strain evidence="3">FNV1</strain>
    </source>
</reference>
<dbReference type="EMBL" id="MK072151">
    <property type="protein sequence ID" value="AYV79519.1"/>
    <property type="molecule type" value="Genomic_DNA"/>
</dbReference>
<dbReference type="Pfam" id="PF12796">
    <property type="entry name" value="Ank_2"/>
    <property type="match status" value="1"/>
</dbReference>
<dbReference type="PROSITE" id="PS50088">
    <property type="entry name" value="ANK_REPEAT"/>
    <property type="match status" value="1"/>
</dbReference>
<dbReference type="PANTHER" id="PTHR24124:SF14">
    <property type="entry name" value="CHROMOSOME UNDETERMINED SCAFFOLD_25, WHOLE GENOME SHOTGUN SEQUENCE"/>
    <property type="match status" value="1"/>
</dbReference>
<proteinExistence type="predicted"/>
<dbReference type="InterPro" id="IPR002110">
    <property type="entry name" value="Ankyrin_rpt"/>
</dbReference>